<protein>
    <recommendedName>
        <fullName evidence="1">Heterokaryon incompatibility domain-containing protein</fullName>
    </recommendedName>
</protein>
<gene>
    <name evidence="2" type="ORF">SBRCBS47491_003507</name>
</gene>
<keyword evidence="3" id="KW-1185">Reference proteome</keyword>
<dbReference type="PANTHER" id="PTHR33112">
    <property type="entry name" value="DOMAIN PROTEIN, PUTATIVE-RELATED"/>
    <property type="match status" value="1"/>
</dbReference>
<evidence type="ECO:0000313" key="3">
    <source>
        <dbReference type="Proteomes" id="UP001642406"/>
    </source>
</evidence>
<dbReference type="PANTHER" id="PTHR33112:SF16">
    <property type="entry name" value="HETEROKARYON INCOMPATIBILITY DOMAIN-CONTAINING PROTEIN"/>
    <property type="match status" value="1"/>
</dbReference>
<evidence type="ECO:0000313" key="2">
    <source>
        <dbReference type="EMBL" id="CAK7218432.1"/>
    </source>
</evidence>
<feature type="domain" description="Heterokaryon incompatibility" evidence="1">
    <location>
        <begin position="261"/>
        <end position="419"/>
    </location>
</feature>
<name>A0ABP0BFZ2_9PEZI</name>
<reference evidence="2 3" key="1">
    <citation type="submission" date="2024-01" db="EMBL/GenBank/DDBJ databases">
        <authorList>
            <person name="Allen C."/>
            <person name="Tagirdzhanova G."/>
        </authorList>
    </citation>
    <scope>NUCLEOTIDE SEQUENCE [LARGE SCALE GENOMIC DNA]</scope>
</reference>
<dbReference type="EMBL" id="CAWUHC010000023">
    <property type="protein sequence ID" value="CAK7218432.1"/>
    <property type="molecule type" value="Genomic_DNA"/>
</dbReference>
<comment type="caution">
    <text evidence="2">The sequence shown here is derived from an EMBL/GenBank/DDBJ whole genome shotgun (WGS) entry which is preliminary data.</text>
</comment>
<proteinExistence type="predicted"/>
<dbReference type="Proteomes" id="UP001642406">
    <property type="component" value="Unassembled WGS sequence"/>
</dbReference>
<evidence type="ECO:0000259" key="1">
    <source>
        <dbReference type="Pfam" id="PF06985"/>
    </source>
</evidence>
<dbReference type="Pfam" id="PF06985">
    <property type="entry name" value="HET"/>
    <property type="match status" value="1"/>
</dbReference>
<organism evidence="2 3">
    <name type="scientific">Sporothrix bragantina</name>
    <dbReference type="NCBI Taxonomy" id="671064"/>
    <lineage>
        <taxon>Eukaryota</taxon>
        <taxon>Fungi</taxon>
        <taxon>Dikarya</taxon>
        <taxon>Ascomycota</taxon>
        <taxon>Pezizomycotina</taxon>
        <taxon>Sordariomycetes</taxon>
        <taxon>Sordariomycetidae</taxon>
        <taxon>Ophiostomatales</taxon>
        <taxon>Ophiostomataceae</taxon>
        <taxon>Sporothrix</taxon>
    </lineage>
</organism>
<accession>A0ABP0BFZ2</accession>
<sequence>MPLPPLRNVPPNFPPITSCRHCETLILDVESILEAAGVKGGSTPPGGSVDVKPAENMQDMMRLLDALDLLRSGEDSNDSEFGSIEVLESDEWVAFDPELTLDDVRQKAKDGCLFCADLLERGASEIDASAILVYWIEMAPDTTKMGMDAILFGFLGPDGDAVATRGYTLLVLPGNDDDDAKDGSAASLVPRRPINTDPRSAHTFGMARDWLQTCLFSHEDCPKPTFQFMPTRVLHILGSQDPGEVRLCLLETSTLAKPEPYVALSYCWGGEQKTKTIKANLSRFLDEAQGLPPWQTLPATIRDAVTATRELGFRYVFVDAFCIVQDDDGDKLREIAQMARIYSEATVTILASRAAAAADGFLGPRPSPVPNIPPEYCDLVCRLPVRCVGGAADDVLLAQFSFENATLDPIYTRAWTLQEQLLAPRTLVYGRHQTSWTCWSSSDKQAALTDGWSKTNGNGEEPLLQWDPSILRHPASPSRVPVDRQTVLEGWLNLVEHYTDRKLSFPGDKLPAVAAAAERVGDALLGDQYLAGLWKSDLPRGLFWYLSDLTRRPRPPAYRAPSWSWAAVDGKIRYPSSRTGAESVTLEVLECSVELVSPIVPYGAVKGGRLVVRGRLRHVRLRIPTEGYQYTKCCRVSELGRIGEEVILPVSLDAVEIDFKDGDVEAAMDAAVLELHNSTTDYPCCLVLREVKPGTYSRLGVMTRPARVRLQLHDENLDGDGGAGDASDNGPARTSSYFDWMKRFEDCVPSTITII</sequence>
<dbReference type="InterPro" id="IPR010730">
    <property type="entry name" value="HET"/>
</dbReference>